<keyword evidence="2" id="KW-0732">Signal</keyword>
<organism evidence="3 4">
    <name type="scientific">Wenzhouxiangella sediminis</name>
    <dbReference type="NCBI Taxonomy" id="1792836"/>
    <lineage>
        <taxon>Bacteria</taxon>
        <taxon>Pseudomonadati</taxon>
        <taxon>Pseudomonadota</taxon>
        <taxon>Gammaproteobacteria</taxon>
        <taxon>Chromatiales</taxon>
        <taxon>Wenzhouxiangellaceae</taxon>
        <taxon>Wenzhouxiangella</taxon>
    </lineage>
</organism>
<dbReference type="Gene3D" id="2.130.10.10">
    <property type="entry name" value="YVTN repeat-like/Quinoprotein amine dehydrogenase"/>
    <property type="match status" value="1"/>
</dbReference>
<feature type="chain" id="PRO_5017601755" description="Exo-alpha-sialidase" evidence="2">
    <location>
        <begin position="23"/>
        <end position="550"/>
    </location>
</feature>
<evidence type="ECO:0000256" key="2">
    <source>
        <dbReference type="SAM" id="SignalP"/>
    </source>
</evidence>
<dbReference type="OrthoDB" id="6285426at2"/>
<evidence type="ECO:0000256" key="1">
    <source>
        <dbReference type="SAM" id="MobiDB-lite"/>
    </source>
</evidence>
<dbReference type="EMBL" id="QUZK01000042">
    <property type="protein sequence ID" value="RFF29673.1"/>
    <property type="molecule type" value="Genomic_DNA"/>
</dbReference>
<dbReference type="Proteomes" id="UP000260351">
    <property type="component" value="Unassembled WGS sequence"/>
</dbReference>
<dbReference type="RefSeq" id="WP_116651257.1">
    <property type="nucleotide sequence ID" value="NZ_QUZK01000042.1"/>
</dbReference>
<dbReference type="SUPFAM" id="SSF110296">
    <property type="entry name" value="Oligoxyloglucan reducing end-specific cellobiohydrolase"/>
    <property type="match status" value="2"/>
</dbReference>
<feature type="signal peptide" evidence="2">
    <location>
        <begin position="1"/>
        <end position="22"/>
    </location>
</feature>
<reference evidence="3 4" key="1">
    <citation type="submission" date="2018-08" db="EMBL/GenBank/DDBJ databases">
        <title>Wenzhouxiangella salilacus sp. nov., a novel bacterium isolated from a saline lake in Xinjiang Province, China.</title>
        <authorList>
            <person name="Han S."/>
        </authorList>
    </citation>
    <scope>NUCLEOTIDE SEQUENCE [LARGE SCALE GENOMIC DNA]</scope>
    <source>
        <strain evidence="3 4">XDB06</strain>
    </source>
</reference>
<sequence length="550" mass="60872">MNFKTALLRAAWLACLLSLLTACVTDPFIDTRPDDLAALPQDYGVVAVQVTNNAERLSPTLDTWTAAHVVDLDNTENRFRLEPAGTGLLGSRVFVGALPPGHYRMYNMYSSAVLGDVSVWMHGPIPRSLGTFRIEANHLTSLGTVVFQPLGEFEADGESRTAHVFARLDEQEDLLGFVETATPELIGDLDEGVHGWEFDSNSGQRAELAERIEEFAVGTSHHWLDDGRVAMTGPMGSILVREGLSDWRRIDTGFTQQLSTLVDTGHGYIAAGERGLVLQADFLDGEWSAAPGPGNQAAIEWIGTMENGSLYAIAQAGDTTTLFHVEAESRQWEPVLDFHYEQGIFFTGRGEVHARKLADDRLVTFADGRRLVLDDSGGILEDQEDRHIFFLVTQPDGVTLALPGSAWSGVGDQLYSHDVGASWKEAPDDWPRESDRFDKGAMVLVLPDGKTMAFSHKGEYNDFLKRWKYEDNPRLRVSGPDGNILEWGVEIEEQCSRMLPQISTAERVFARCDDGRLMVSEDRGQSWIEDFAPGRIERPAPEDQDDDGTI</sequence>
<name>A0A3E1K6S6_9GAMM</name>
<gene>
    <name evidence="3" type="ORF">DZC52_11310</name>
</gene>
<dbReference type="PROSITE" id="PS51257">
    <property type="entry name" value="PROKAR_LIPOPROTEIN"/>
    <property type="match status" value="1"/>
</dbReference>
<feature type="region of interest" description="Disordered" evidence="1">
    <location>
        <begin position="531"/>
        <end position="550"/>
    </location>
</feature>
<evidence type="ECO:0008006" key="5">
    <source>
        <dbReference type="Google" id="ProtNLM"/>
    </source>
</evidence>
<dbReference type="AlphaFoldDB" id="A0A3E1K6S6"/>
<accession>A0A3E1K6S6</accession>
<evidence type="ECO:0000313" key="4">
    <source>
        <dbReference type="Proteomes" id="UP000260351"/>
    </source>
</evidence>
<dbReference type="InterPro" id="IPR015943">
    <property type="entry name" value="WD40/YVTN_repeat-like_dom_sf"/>
</dbReference>
<proteinExistence type="predicted"/>
<comment type="caution">
    <text evidence="3">The sequence shown here is derived from an EMBL/GenBank/DDBJ whole genome shotgun (WGS) entry which is preliminary data.</text>
</comment>
<keyword evidence="4" id="KW-1185">Reference proteome</keyword>
<protein>
    <recommendedName>
        <fullName evidence="5">Exo-alpha-sialidase</fullName>
    </recommendedName>
</protein>
<evidence type="ECO:0000313" key="3">
    <source>
        <dbReference type="EMBL" id="RFF29673.1"/>
    </source>
</evidence>